<evidence type="ECO:0000313" key="2">
    <source>
        <dbReference type="Proteomes" id="UP000594402"/>
    </source>
</evidence>
<proteinExistence type="predicted"/>
<organism evidence="1 2">
    <name type="scientific">Bacteriophage DSS3_VP1</name>
    <dbReference type="NCBI Taxonomy" id="2664196"/>
    <lineage>
        <taxon>Viruses</taxon>
        <taxon>Duplodnaviria</taxon>
        <taxon>Heunggongvirae</taxon>
        <taxon>Uroviricota</taxon>
        <taxon>Caudoviricetes</taxon>
        <taxon>Naomviridae</taxon>
        <taxon>Noahvirus</taxon>
        <taxon>Noahvirus arc</taxon>
    </lineage>
</organism>
<evidence type="ECO:0000313" key="1">
    <source>
        <dbReference type="EMBL" id="QGH74631.1"/>
    </source>
</evidence>
<name>A0A7S5FRE8_9CAUD</name>
<keyword evidence="2" id="KW-1185">Reference proteome</keyword>
<gene>
    <name evidence="1" type="ORF">DSS3VP1_00063</name>
</gene>
<dbReference type="EMBL" id="MN602266">
    <property type="protein sequence ID" value="QGH74631.1"/>
    <property type="molecule type" value="Genomic_DNA"/>
</dbReference>
<protein>
    <submittedName>
        <fullName evidence="1">Uncharacterized protein</fullName>
    </submittedName>
</protein>
<accession>A0A7S5FRE8</accession>
<sequence length="108" mass="12243">MSDFINKTNQGRVKKMVELVGYMEKSAANNDATPEDWQELLEPILALLKTKVPEEIGCVKDEPPKKPRYGTASWATIREIAEDAPLKDLTVAMAVYLNRIDEELHSKR</sequence>
<reference evidence="1 2" key="1">
    <citation type="submission" date="2019-10" db="EMBL/GenBank/DDBJ databases">
        <title>Isolation and characterisation of a new family of globally distributed lytic roseophage, the Naomivirus.</title>
        <authorList>
            <person name="Rihtman B."/>
            <person name="Puxty R.J."/>
            <person name="Hapeshi A."/>
            <person name="Zhan Y."/>
            <person name="Michinevski S."/>
            <person name="Waterfield N.R."/>
            <person name="Chen F."/>
            <person name="Millard A.D."/>
            <person name="Scanlan D.J."/>
            <person name="Chen Y."/>
        </authorList>
    </citation>
    <scope>NUCLEOTIDE SEQUENCE [LARGE SCALE GENOMIC DNA]</scope>
</reference>
<dbReference type="Proteomes" id="UP000594402">
    <property type="component" value="Segment"/>
</dbReference>